<dbReference type="Proteomes" id="UP001472677">
    <property type="component" value="Unassembled WGS sequence"/>
</dbReference>
<protein>
    <submittedName>
        <fullName evidence="1">Uncharacterized protein</fullName>
    </submittedName>
</protein>
<keyword evidence="2" id="KW-1185">Reference proteome</keyword>
<accession>A0ABR1ZQJ1</accession>
<comment type="caution">
    <text evidence="1">The sequence shown here is derived from an EMBL/GenBank/DDBJ whole genome shotgun (WGS) entry which is preliminary data.</text>
</comment>
<gene>
    <name evidence="1" type="ORF">V6N12_005701</name>
</gene>
<evidence type="ECO:0000313" key="2">
    <source>
        <dbReference type="Proteomes" id="UP001472677"/>
    </source>
</evidence>
<evidence type="ECO:0000313" key="1">
    <source>
        <dbReference type="EMBL" id="KAK8482947.1"/>
    </source>
</evidence>
<proteinExistence type="predicted"/>
<sequence length="77" mass="9098">MDFDILLRTVEHSGQVKGQNRMLQKERTSAMVKMSMQEEWRYSLENIKKLLHNSVYGLLCLILEQMFEAETMTQKMG</sequence>
<reference evidence="1 2" key="1">
    <citation type="journal article" date="2024" name="G3 (Bethesda)">
        <title>Genome assembly of Hibiscus sabdariffa L. provides insights into metabolisms of medicinal natural products.</title>
        <authorList>
            <person name="Kim T."/>
        </authorList>
    </citation>
    <scope>NUCLEOTIDE SEQUENCE [LARGE SCALE GENOMIC DNA]</scope>
    <source>
        <strain evidence="1">TK-2024</strain>
        <tissue evidence="1">Old leaves</tissue>
    </source>
</reference>
<dbReference type="EMBL" id="JBBPBM010001632">
    <property type="protein sequence ID" value="KAK8482947.1"/>
    <property type="molecule type" value="Genomic_DNA"/>
</dbReference>
<name>A0ABR1ZQJ1_9ROSI</name>
<organism evidence="1 2">
    <name type="scientific">Hibiscus sabdariffa</name>
    <name type="common">roselle</name>
    <dbReference type="NCBI Taxonomy" id="183260"/>
    <lineage>
        <taxon>Eukaryota</taxon>
        <taxon>Viridiplantae</taxon>
        <taxon>Streptophyta</taxon>
        <taxon>Embryophyta</taxon>
        <taxon>Tracheophyta</taxon>
        <taxon>Spermatophyta</taxon>
        <taxon>Magnoliopsida</taxon>
        <taxon>eudicotyledons</taxon>
        <taxon>Gunneridae</taxon>
        <taxon>Pentapetalae</taxon>
        <taxon>rosids</taxon>
        <taxon>malvids</taxon>
        <taxon>Malvales</taxon>
        <taxon>Malvaceae</taxon>
        <taxon>Malvoideae</taxon>
        <taxon>Hibiscus</taxon>
    </lineage>
</organism>